<evidence type="ECO:0000313" key="15">
    <source>
        <dbReference type="EMBL" id="CAH0099905.1"/>
    </source>
</evidence>
<dbReference type="InterPro" id="IPR038577">
    <property type="entry name" value="GT10-like_C_sf"/>
</dbReference>
<evidence type="ECO:0000256" key="3">
    <source>
        <dbReference type="ARBA" id="ARBA00008919"/>
    </source>
</evidence>
<feature type="domain" description="Fucosyltransferase N-terminal" evidence="14">
    <location>
        <begin position="125"/>
        <end position="236"/>
    </location>
</feature>
<accession>A0A8J2WB96</accession>
<evidence type="ECO:0000256" key="10">
    <source>
        <dbReference type="ARBA" id="ARBA00023136"/>
    </source>
</evidence>
<proteinExistence type="inferred from homology"/>
<keyword evidence="16" id="KW-1185">Reference proteome</keyword>
<keyword evidence="5 12" id="KW-0808">Transferase</keyword>
<dbReference type="PANTHER" id="PTHR48438">
    <property type="entry name" value="ALPHA-(1,3)-FUCOSYLTRANSFERASE C-RELATED"/>
    <property type="match status" value="1"/>
</dbReference>
<dbReference type="PANTHER" id="PTHR48438:SF1">
    <property type="entry name" value="ALPHA-(1,3)-FUCOSYLTRANSFERASE C-RELATED"/>
    <property type="match status" value="1"/>
</dbReference>
<evidence type="ECO:0000256" key="2">
    <source>
        <dbReference type="ARBA" id="ARBA00004922"/>
    </source>
</evidence>
<evidence type="ECO:0000313" key="16">
    <source>
        <dbReference type="Proteomes" id="UP000789390"/>
    </source>
</evidence>
<feature type="domain" description="Fucosyltransferase C-terminal" evidence="13">
    <location>
        <begin position="268"/>
        <end position="453"/>
    </location>
</feature>
<dbReference type="Pfam" id="PF00852">
    <property type="entry name" value="Glyco_transf_10"/>
    <property type="match status" value="1"/>
</dbReference>
<evidence type="ECO:0000259" key="14">
    <source>
        <dbReference type="Pfam" id="PF17039"/>
    </source>
</evidence>
<dbReference type="EC" id="2.4.1.-" evidence="12"/>
<keyword evidence="10 12" id="KW-0472">Membrane</keyword>
<keyword evidence="6 12" id="KW-0812">Transmembrane</keyword>
<evidence type="ECO:0000256" key="12">
    <source>
        <dbReference type="RuleBase" id="RU003832"/>
    </source>
</evidence>
<dbReference type="OrthoDB" id="427096at2759"/>
<comment type="caution">
    <text evidence="15">The sequence shown here is derived from an EMBL/GenBank/DDBJ whole genome shotgun (WGS) entry which is preliminary data.</text>
</comment>
<evidence type="ECO:0000256" key="11">
    <source>
        <dbReference type="ARBA" id="ARBA00023180"/>
    </source>
</evidence>
<keyword evidence="7" id="KW-0735">Signal-anchor</keyword>
<gene>
    <name evidence="15" type="ORF">DGAL_LOCUS2063</name>
</gene>
<keyword evidence="9 12" id="KW-0333">Golgi apparatus</keyword>
<dbReference type="InterPro" id="IPR031481">
    <property type="entry name" value="Glyco_tran_10_N"/>
</dbReference>
<name>A0A8J2WB96_9CRUS</name>
<evidence type="ECO:0000256" key="9">
    <source>
        <dbReference type="ARBA" id="ARBA00023034"/>
    </source>
</evidence>
<keyword evidence="8 12" id="KW-1133">Transmembrane helix</keyword>
<dbReference type="PROSITE" id="PS51257">
    <property type="entry name" value="PROKAR_LIPOPROTEIN"/>
    <property type="match status" value="1"/>
</dbReference>
<dbReference type="Proteomes" id="UP000789390">
    <property type="component" value="Unassembled WGS sequence"/>
</dbReference>
<evidence type="ECO:0000256" key="6">
    <source>
        <dbReference type="ARBA" id="ARBA00022692"/>
    </source>
</evidence>
<dbReference type="SUPFAM" id="SSF53756">
    <property type="entry name" value="UDP-Glycosyltransferase/glycogen phosphorylase"/>
    <property type="match status" value="1"/>
</dbReference>
<evidence type="ECO:0000256" key="4">
    <source>
        <dbReference type="ARBA" id="ARBA00022676"/>
    </source>
</evidence>
<dbReference type="InterPro" id="IPR055270">
    <property type="entry name" value="Glyco_tran_10_C"/>
</dbReference>
<dbReference type="GO" id="GO:0008417">
    <property type="term" value="F:fucosyltransferase activity"/>
    <property type="evidence" value="ECO:0007669"/>
    <property type="project" value="InterPro"/>
</dbReference>
<sequence>MTIKIFNNLGVGRRKIVYYTVISISCLLVLWQFYSVNHINVIYKTKNYQKLETSLSKPELLALKHMGDEKSFTNQRKTYVTAILSLEDTSTVSLMAIESQQQEFYKVIEKFSAEHKLLQTNTSFKRILFWNEANKNKNYGVGHGRNILKELGCPVWQCETSANRTDVHSYDAVLFHLRTWSKNDLPKSRLAHQRYVFWSMESAAWRIFNISVTPMNGFFNWTMTYRWDSDVVAPYGYIRPIGKARLHPREIQMKFYFSNNGGIKNYAKGKTKMAVWFVSNCRTVVSSRNELVNELQKYITIDVYGACGNLTCPKKQDESYESTEQCRDLAATHYKFYLSLENSLCRDYVTEKLFAMMHRTIIPVVFGLHGSQEKLAPLHSFINAAKFINTKALADYLILLDKNETLYNEYFWWKPYFQVHDRENDKKKSMCRLCAALHDETLPSKIYHNLTDWWDTQSACIFSPEIS</sequence>
<dbReference type="InterPro" id="IPR001503">
    <property type="entry name" value="Glyco_trans_10"/>
</dbReference>
<dbReference type="GO" id="GO:0032580">
    <property type="term" value="C:Golgi cisterna membrane"/>
    <property type="evidence" value="ECO:0007669"/>
    <property type="project" value="UniProtKB-SubCell"/>
</dbReference>
<dbReference type="UniPathway" id="UPA00378"/>
<reference evidence="15" key="1">
    <citation type="submission" date="2021-11" db="EMBL/GenBank/DDBJ databases">
        <authorList>
            <person name="Schell T."/>
        </authorList>
    </citation>
    <scope>NUCLEOTIDE SEQUENCE</scope>
    <source>
        <strain evidence="15">M5</strain>
    </source>
</reference>
<comment type="subcellular location">
    <subcellularLocation>
        <location evidence="1 12">Golgi apparatus</location>
        <location evidence="1 12">Golgi stack membrane</location>
        <topology evidence="1 12">Single-pass type II membrane protein</topology>
    </subcellularLocation>
</comment>
<evidence type="ECO:0000256" key="1">
    <source>
        <dbReference type="ARBA" id="ARBA00004447"/>
    </source>
</evidence>
<organism evidence="15 16">
    <name type="scientific">Daphnia galeata</name>
    <dbReference type="NCBI Taxonomy" id="27404"/>
    <lineage>
        <taxon>Eukaryota</taxon>
        <taxon>Metazoa</taxon>
        <taxon>Ecdysozoa</taxon>
        <taxon>Arthropoda</taxon>
        <taxon>Crustacea</taxon>
        <taxon>Branchiopoda</taxon>
        <taxon>Diplostraca</taxon>
        <taxon>Cladocera</taxon>
        <taxon>Anomopoda</taxon>
        <taxon>Daphniidae</taxon>
        <taxon>Daphnia</taxon>
    </lineage>
</organism>
<evidence type="ECO:0000256" key="7">
    <source>
        <dbReference type="ARBA" id="ARBA00022968"/>
    </source>
</evidence>
<evidence type="ECO:0000256" key="5">
    <source>
        <dbReference type="ARBA" id="ARBA00022679"/>
    </source>
</evidence>
<keyword evidence="4 12" id="KW-0328">Glycosyltransferase</keyword>
<dbReference type="Pfam" id="PF17039">
    <property type="entry name" value="Glyco_tran_10_N"/>
    <property type="match status" value="1"/>
</dbReference>
<protein>
    <recommendedName>
        <fullName evidence="12">Fucosyltransferase</fullName>
        <ecNumber evidence="12">2.4.1.-</ecNumber>
    </recommendedName>
</protein>
<evidence type="ECO:0000259" key="13">
    <source>
        <dbReference type="Pfam" id="PF00852"/>
    </source>
</evidence>
<keyword evidence="11" id="KW-0325">Glycoprotein</keyword>
<dbReference type="Gene3D" id="3.40.50.11660">
    <property type="entry name" value="Glycosyl transferase family 10, C-terminal domain"/>
    <property type="match status" value="1"/>
</dbReference>
<evidence type="ECO:0000256" key="8">
    <source>
        <dbReference type="ARBA" id="ARBA00022989"/>
    </source>
</evidence>
<comment type="similarity">
    <text evidence="3 12">Belongs to the glycosyltransferase 10 family.</text>
</comment>
<dbReference type="FunFam" id="3.40.50.11660:FF:000004">
    <property type="entry name" value="Glycoprotein 3-alpha-L-fucosyltransferase A"/>
    <property type="match status" value="1"/>
</dbReference>
<dbReference type="AlphaFoldDB" id="A0A8J2WB96"/>
<comment type="pathway">
    <text evidence="2">Protein modification; protein glycosylation.</text>
</comment>
<feature type="transmembrane region" description="Helical" evidence="12">
    <location>
        <begin position="16"/>
        <end position="34"/>
    </location>
</feature>
<dbReference type="EMBL" id="CAKKLH010000027">
    <property type="protein sequence ID" value="CAH0099905.1"/>
    <property type="molecule type" value="Genomic_DNA"/>
</dbReference>